<dbReference type="EMBL" id="LAZR01006516">
    <property type="protein sequence ID" value="KKM91555.1"/>
    <property type="molecule type" value="Genomic_DNA"/>
</dbReference>
<evidence type="ECO:0000313" key="1">
    <source>
        <dbReference type="EMBL" id="KKM91555.1"/>
    </source>
</evidence>
<gene>
    <name evidence="1" type="ORF">LCGC14_1227350</name>
</gene>
<protein>
    <submittedName>
        <fullName evidence="1">Uncharacterized protein</fullName>
    </submittedName>
</protein>
<organism evidence="1">
    <name type="scientific">marine sediment metagenome</name>
    <dbReference type="NCBI Taxonomy" id="412755"/>
    <lineage>
        <taxon>unclassified sequences</taxon>
        <taxon>metagenomes</taxon>
        <taxon>ecological metagenomes</taxon>
    </lineage>
</organism>
<dbReference type="AlphaFoldDB" id="A0A0F9NRT4"/>
<proteinExistence type="predicted"/>
<sequence length="80" mass="8985">MKTVGVTQLKVELSNRLKLEGFNDLIADHLAINIINSFTGPMHITEPMHITYDIEFSNDKLLSISNSIVGVINYLNKLNN</sequence>
<name>A0A0F9NRT4_9ZZZZ</name>
<reference evidence="1" key="1">
    <citation type="journal article" date="2015" name="Nature">
        <title>Complex archaea that bridge the gap between prokaryotes and eukaryotes.</title>
        <authorList>
            <person name="Spang A."/>
            <person name="Saw J.H."/>
            <person name="Jorgensen S.L."/>
            <person name="Zaremba-Niedzwiedzka K."/>
            <person name="Martijn J."/>
            <person name="Lind A.E."/>
            <person name="van Eijk R."/>
            <person name="Schleper C."/>
            <person name="Guy L."/>
            <person name="Ettema T.J."/>
        </authorList>
    </citation>
    <scope>NUCLEOTIDE SEQUENCE</scope>
</reference>
<comment type="caution">
    <text evidence="1">The sequence shown here is derived from an EMBL/GenBank/DDBJ whole genome shotgun (WGS) entry which is preliminary data.</text>
</comment>
<accession>A0A0F9NRT4</accession>